<dbReference type="PANTHER" id="PTHR34360">
    <property type="entry name" value="OS08G0519400 PROTEIN"/>
    <property type="match status" value="1"/>
</dbReference>
<gene>
    <name evidence="4" type="primary">LOC108983252</name>
</gene>
<evidence type="ECO:0000256" key="2">
    <source>
        <dbReference type="SAM" id="Phobius"/>
    </source>
</evidence>
<keyword evidence="2" id="KW-0472">Membrane</keyword>
<dbReference type="OrthoDB" id="679141at2759"/>
<dbReference type="PANTHER" id="PTHR34360:SF2">
    <property type="entry name" value="MYOSIN HEAVY CHAIN-LIKE PROTEIN"/>
    <property type="match status" value="1"/>
</dbReference>
<protein>
    <submittedName>
        <fullName evidence="4">Uncharacterized protein LOC108983252 isoform X1</fullName>
    </submittedName>
</protein>
<dbReference type="FunCoup" id="A0A6P9E9R1">
    <property type="interactions" value="3428"/>
</dbReference>
<feature type="transmembrane region" description="Helical" evidence="2">
    <location>
        <begin position="316"/>
        <end position="336"/>
    </location>
</feature>
<dbReference type="AlphaFoldDB" id="A0A6P9E9R1"/>
<dbReference type="Gene3D" id="1.10.287.1490">
    <property type="match status" value="1"/>
</dbReference>
<reference evidence="4" key="1">
    <citation type="submission" date="2025-08" db="UniProtKB">
        <authorList>
            <consortium name="RefSeq"/>
        </authorList>
    </citation>
    <scope>IDENTIFICATION</scope>
    <source>
        <tissue evidence="4">Leaves</tissue>
    </source>
</reference>
<accession>A0A6P9E9R1</accession>
<organism evidence="3 4">
    <name type="scientific">Juglans regia</name>
    <name type="common">English walnut</name>
    <dbReference type="NCBI Taxonomy" id="51240"/>
    <lineage>
        <taxon>Eukaryota</taxon>
        <taxon>Viridiplantae</taxon>
        <taxon>Streptophyta</taxon>
        <taxon>Embryophyta</taxon>
        <taxon>Tracheophyta</taxon>
        <taxon>Spermatophyta</taxon>
        <taxon>Magnoliopsida</taxon>
        <taxon>eudicotyledons</taxon>
        <taxon>Gunneridae</taxon>
        <taxon>Pentapetalae</taxon>
        <taxon>rosids</taxon>
        <taxon>fabids</taxon>
        <taxon>Fagales</taxon>
        <taxon>Juglandaceae</taxon>
        <taxon>Juglans</taxon>
    </lineage>
</organism>
<dbReference type="Proteomes" id="UP000235220">
    <property type="component" value="Chromosome 4"/>
</dbReference>
<evidence type="ECO:0000256" key="1">
    <source>
        <dbReference type="SAM" id="Coils"/>
    </source>
</evidence>
<evidence type="ECO:0000313" key="4">
    <source>
        <dbReference type="RefSeq" id="XP_035544940.1"/>
    </source>
</evidence>
<name>A0A6P9E9R1_JUGRE</name>
<dbReference type="InParanoid" id="A0A6P9E9R1"/>
<keyword evidence="2" id="KW-1133">Transmembrane helix</keyword>
<keyword evidence="2" id="KW-0812">Transmembrane</keyword>
<sequence>MWSSPRHHPENDAVVVRLTASLPLVSASRVRLRDGKRSALRPTDGLHRISAELSKAGNYGGSFTSISFSNFRLIPLSLCSLRYHHLFSISPTLPPVDVRIARPQTQELILEDSMQNLNLKSLYIENRENVIEDLSRRIHSLQSTLDGLKGESSRTDERLIALENEVRRLWAVSRKNNFDIHDLESKARDAEERLEKITSQVENMADIVTEQWIQIQRLEQALQIMERTRRQVRATRCTFLKFIKNIFGNHHQKVFGVLDPYLFGEGPTVTSYISQAKRQLKRLFIAAKKHHHQLQGFIKQEMERNEFTAALANSEVVFILASALITFPIMGAWVLLSSQFS</sequence>
<dbReference type="GeneID" id="108983252"/>
<proteinExistence type="predicted"/>
<feature type="coiled-coil region" evidence="1">
    <location>
        <begin position="124"/>
        <end position="235"/>
    </location>
</feature>
<dbReference type="RefSeq" id="XP_035544940.1">
    <property type="nucleotide sequence ID" value="XM_035689047.1"/>
</dbReference>
<keyword evidence="3" id="KW-1185">Reference proteome</keyword>
<keyword evidence="1" id="KW-0175">Coiled coil</keyword>
<evidence type="ECO:0000313" key="3">
    <source>
        <dbReference type="Proteomes" id="UP000235220"/>
    </source>
</evidence>